<name>A0A0K2V9R2_LEPSM</name>
<keyword evidence="1" id="KW-0472">Membrane</keyword>
<dbReference type="AlphaFoldDB" id="A0A0K2V9R2"/>
<feature type="transmembrane region" description="Helical" evidence="1">
    <location>
        <begin position="12"/>
        <end position="34"/>
    </location>
</feature>
<reference evidence="2" key="1">
    <citation type="submission" date="2014-05" db="EMBL/GenBank/DDBJ databases">
        <authorList>
            <person name="Chronopoulou M."/>
        </authorList>
    </citation>
    <scope>NUCLEOTIDE SEQUENCE</scope>
    <source>
        <tissue evidence="2">Whole organism</tissue>
    </source>
</reference>
<evidence type="ECO:0000256" key="1">
    <source>
        <dbReference type="SAM" id="Phobius"/>
    </source>
</evidence>
<dbReference type="EMBL" id="HACA01029922">
    <property type="protein sequence ID" value="CDW47283.1"/>
    <property type="molecule type" value="Transcribed_RNA"/>
</dbReference>
<sequence>MIRVLNKNYKRLLYLMFLSGLNSLTPKCTFYFVVSWLNFS</sequence>
<accession>A0A0K2V9R2</accession>
<evidence type="ECO:0000313" key="2">
    <source>
        <dbReference type="EMBL" id="CDW47283.1"/>
    </source>
</evidence>
<organism evidence="2">
    <name type="scientific">Lepeophtheirus salmonis</name>
    <name type="common">Salmon louse</name>
    <name type="synonym">Caligus salmonis</name>
    <dbReference type="NCBI Taxonomy" id="72036"/>
    <lineage>
        <taxon>Eukaryota</taxon>
        <taxon>Metazoa</taxon>
        <taxon>Ecdysozoa</taxon>
        <taxon>Arthropoda</taxon>
        <taxon>Crustacea</taxon>
        <taxon>Multicrustacea</taxon>
        <taxon>Hexanauplia</taxon>
        <taxon>Copepoda</taxon>
        <taxon>Siphonostomatoida</taxon>
        <taxon>Caligidae</taxon>
        <taxon>Lepeophtheirus</taxon>
    </lineage>
</organism>
<proteinExistence type="predicted"/>
<keyword evidence="1" id="KW-1133">Transmembrane helix</keyword>
<keyword evidence="1" id="KW-0812">Transmembrane</keyword>
<protein>
    <submittedName>
        <fullName evidence="2">Uncharacterized protein</fullName>
    </submittedName>
</protein>